<dbReference type="EMBL" id="CP104562">
    <property type="protein sequence ID" value="UXH80165.1"/>
    <property type="molecule type" value="Genomic_DNA"/>
</dbReference>
<name>A0ABY6B9B1_9BURK</name>
<proteinExistence type="predicted"/>
<sequence length="235" mass="24337">MAAAQVANFLSAQGQATSRLNTAAQQISSGAARTIRINQFMDLYNANAGKGAPRLRLRIRNLPVTVASAIPAADWRTNGKGNTHSTRWAKPTAGQITGAGVVGAERRWAQRMGWASGKMGTGVITFAPTAALDAWSSIEFDLDTSGQRRIRSFDTKKFLVTSARNQSGNALGLAASIAAVPAAVAIGAGLGITIVGAPLVLVALATGFAVQVVWNSYGGADFAENQARAALGVSR</sequence>
<accession>A0ABY6B9B1</accession>
<evidence type="ECO:0000313" key="2">
    <source>
        <dbReference type="Proteomes" id="UP001064933"/>
    </source>
</evidence>
<keyword evidence="2" id="KW-1185">Reference proteome</keyword>
<gene>
    <name evidence="1" type="ORF">N4261_09910</name>
</gene>
<dbReference type="RefSeq" id="WP_261759983.1">
    <property type="nucleotide sequence ID" value="NZ_CP104562.2"/>
</dbReference>
<reference evidence="1" key="1">
    <citation type="submission" date="2022-10" db="EMBL/GenBank/DDBJ databases">
        <title>Characterization and whole genome sequencing of a new Roseateles species, isolated from fresh water.</title>
        <authorList>
            <person name="Guliayeva D.Y."/>
            <person name="Akhremchuk A.E."/>
            <person name="Sikolenko M.A."/>
            <person name="Valentovich L.N."/>
            <person name="Sidarenka A.V."/>
        </authorList>
    </citation>
    <scope>NUCLEOTIDE SEQUENCE</scope>
    <source>
        <strain evidence="1">BIM B-1768</strain>
    </source>
</reference>
<evidence type="ECO:0000313" key="1">
    <source>
        <dbReference type="EMBL" id="UXH80165.1"/>
    </source>
</evidence>
<dbReference type="Proteomes" id="UP001064933">
    <property type="component" value="Chromosome"/>
</dbReference>
<protein>
    <submittedName>
        <fullName evidence="1">Uncharacterized protein</fullName>
    </submittedName>
</protein>
<organism evidence="1 2">
    <name type="scientific">Roseateles amylovorans</name>
    <dbReference type="NCBI Taxonomy" id="2978473"/>
    <lineage>
        <taxon>Bacteria</taxon>
        <taxon>Pseudomonadati</taxon>
        <taxon>Pseudomonadota</taxon>
        <taxon>Betaproteobacteria</taxon>
        <taxon>Burkholderiales</taxon>
        <taxon>Sphaerotilaceae</taxon>
        <taxon>Roseateles</taxon>
    </lineage>
</organism>